<evidence type="ECO:0000313" key="2">
    <source>
        <dbReference type="EMBL" id="MBB5074170.1"/>
    </source>
</evidence>
<reference evidence="2 3" key="1">
    <citation type="submission" date="2020-08" db="EMBL/GenBank/DDBJ databases">
        <title>Genomic Encyclopedia of Type Strains, Phase IV (KMG-IV): sequencing the most valuable type-strain genomes for metagenomic binning, comparative biology and taxonomic classification.</title>
        <authorList>
            <person name="Goeker M."/>
        </authorList>
    </citation>
    <scope>NUCLEOTIDE SEQUENCE [LARGE SCALE GENOMIC DNA]</scope>
    <source>
        <strain evidence="2 3">DSM 28538</strain>
    </source>
</reference>
<gene>
    <name evidence="2" type="ORF">HNQ69_001307</name>
</gene>
<accession>A0A840NQP1</accession>
<comment type="caution">
    <text evidence="2">The sequence shown here is derived from an EMBL/GenBank/DDBJ whole genome shotgun (WGS) entry which is preliminary data.</text>
</comment>
<keyword evidence="3" id="KW-1185">Reference proteome</keyword>
<proteinExistence type="predicted"/>
<organism evidence="2 3">
    <name type="scientific">Bartonella callosciuri</name>
    <dbReference type="NCBI Taxonomy" id="686223"/>
    <lineage>
        <taxon>Bacteria</taxon>
        <taxon>Pseudomonadati</taxon>
        <taxon>Pseudomonadota</taxon>
        <taxon>Alphaproteobacteria</taxon>
        <taxon>Hyphomicrobiales</taxon>
        <taxon>Bartonellaceae</taxon>
        <taxon>Bartonella</taxon>
    </lineage>
</organism>
<feature type="region of interest" description="Disordered" evidence="1">
    <location>
        <begin position="1"/>
        <end position="31"/>
    </location>
</feature>
<dbReference type="AlphaFoldDB" id="A0A840NQP1"/>
<name>A0A840NQP1_9HYPH</name>
<dbReference type="EMBL" id="JACHIM010000006">
    <property type="protein sequence ID" value="MBB5074170.1"/>
    <property type="molecule type" value="Genomic_DNA"/>
</dbReference>
<feature type="compositionally biased region" description="Polar residues" evidence="1">
    <location>
        <begin position="15"/>
        <end position="31"/>
    </location>
</feature>
<evidence type="ECO:0000256" key="1">
    <source>
        <dbReference type="SAM" id="MobiDB-lite"/>
    </source>
</evidence>
<sequence length="31" mass="3452">MRIFQKGRSQKETLENLSGRSGGVPNTSFIL</sequence>
<protein>
    <submittedName>
        <fullName evidence="2">Uncharacterized protein</fullName>
    </submittedName>
</protein>
<evidence type="ECO:0000313" key="3">
    <source>
        <dbReference type="Proteomes" id="UP000561417"/>
    </source>
</evidence>
<dbReference type="Proteomes" id="UP000561417">
    <property type="component" value="Unassembled WGS sequence"/>
</dbReference>